<dbReference type="Gene3D" id="1.10.10.10">
    <property type="entry name" value="Winged helix-like DNA-binding domain superfamily/Winged helix DNA-binding domain"/>
    <property type="match status" value="1"/>
</dbReference>
<reference evidence="7" key="1">
    <citation type="submission" date="2016-10" db="EMBL/GenBank/DDBJ databases">
        <authorList>
            <person name="Varghese N."/>
            <person name="Submissions S."/>
        </authorList>
    </citation>
    <scope>NUCLEOTIDE SEQUENCE [LARGE SCALE GENOMIC DNA]</scope>
    <source>
        <strain evidence="7">CGMCC 1.6963</strain>
    </source>
</reference>
<keyword evidence="2" id="KW-0418">Kinase</keyword>
<dbReference type="Gene3D" id="3.30.450.40">
    <property type="match status" value="1"/>
</dbReference>
<dbReference type="PROSITE" id="PS50921">
    <property type="entry name" value="ANTAR"/>
    <property type="match status" value="1"/>
</dbReference>
<dbReference type="SUPFAM" id="SSF55781">
    <property type="entry name" value="GAF domain-like"/>
    <property type="match status" value="1"/>
</dbReference>
<evidence type="ECO:0000313" key="6">
    <source>
        <dbReference type="EMBL" id="SER96266.1"/>
    </source>
</evidence>
<feature type="domain" description="ANTAR" evidence="5">
    <location>
        <begin position="172"/>
        <end position="233"/>
    </location>
</feature>
<dbReference type="STRING" id="587636.SAMN05216199_1602"/>
<proteinExistence type="predicted"/>
<dbReference type="InterPro" id="IPR029016">
    <property type="entry name" value="GAF-like_dom_sf"/>
</dbReference>
<keyword evidence="3" id="KW-0805">Transcription regulation</keyword>
<dbReference type="PIRSF" id="PIRSF036625">
    <property type="entry name" value="GAF_ANTAR"/>
    <property type="match status" value="1"/>
</dbReference>
<dbReference type="Pfam" id="PF13185">
    <property type="entry name" value="GAF_2"/>
    <property type="match status" value="1"/>
</dbReference>
<keyword evidence="1" id="KW-0808">Transferase</keyword>
<name>A0A1H9TGQ6_9MICO</name>
<dbReference type="GO" id="GO:0016301">
    <property type="term" value="F:kinase activity"/>
    <property type="evidence" value="ECO:0007669"/>
    <property type="project" value="UniProtKB-KW"/>
</dbReference>
<dbReference type="InterPro" id="IPR003018">
    <property type="entry name" value="GAF"/>
</dbReference>
<protein>
    <submittedName>
        <fullName evidence="6">GAF domain-containing protein</fullName>
    </submittedName>
</protein>
<evidence type="ECO:0000256" key="1">
    <source>
        <dbReference type="ARBA" id="ARBA00022679"/>
    </source>
</evidence>
<dbReference type="OrthoDB" id="3688893at2"/>
<keyword evidence="7" id="KW-1185">Reference proteome</keyword>
<evidence type="ECO:0000256" key="3">
    <source>
        <dbReference type="ARBA" id="ARBA00023015"/>
    </source>
</evidence>
<evidence type="ECO:0000259" key="5">
    <source>
        <dbReference type="PROSITE" id="PS50921"/>
    </source>
</evidence>
<dbReference type="EMBL" id="FOHB01000002">
    <property type="protein sequence ID" value="SER96266.1"/>
    <property type="molecule type" value="Genomic_DNA"/>
</dbReference>
<dbReference type="InterPro" id="IPR012074">
    <property type="entry name" value="GAF_ANTAR"/>
</dbReference>
<dbReference type="InterPro" id="IPR011006">
    <property type="entry name" value="CheY-like_superfamily"/>
</dbReference>
<dbReference type="Pfam" id="PF03861">
    <property type="entry name" value="ANTAR"/>
    <property type="match status" value="1"/>
</dbReference>
<dbReference type="GO" id="GO:0003723">
    <property type="term" value="F:RNA binding"/>
    <property type="evidence" value="ECO:0007669"/>
    <property type="project" value="InterPro"/>
</dbReference>
<evidence type="ECO:0000256" key="4">
    <source>
        <dbReference type="ARBA" id="ARBA00023163"/>
    </source>
</evidence>
<evidence type="ECO:0000256" key="2">
    <source>
        <dbReference type="ARBA" id="ARBA00022777"/>
    </source>
</evidence>
<dbReference type="SMART" id="SM01012">
    <property type="entry name" value="ANTAR"/>
    <property type="match status" value="1"/>
</dbReference>
<dbReference type="Proteomes" id="UP000199019">
    <property type="component" value="Unassembled WGS sequence"/>
</dbReference>
<gene>
    <name evidence="6" type="ORF">SAMN05216199_1602</name>
</gene>
<dbReference type="SUPFAM" id="SSF52172">
    <property type="entry name" value="CheY-like"/>
    <property type="match status" value="1"/>
</dbReference>
<organism evidence="6 7">
    <name type="scientific">Pedococcus cremeus</name>
    <dbReference type="NCBI Taxonomy" id="587636"/>
    <lineage>
        <taxon>Bacteria</taxon>
        <taxon>Bacillati</taxon>
        <taxon>Actinomycetota</taxon>
        <taxon>Actinomycetes</taxon>
        <taxon>Micrococcales</taxon>
        <taxon>Intrasporangiaceae</taxon>
        <taxon>Pedococcus</taxon>
    </lineage>
</organism>
<dbReference type="InterPro" id="IPR036388">
    <property type="entry name" value="WH-like_DNA-bd_sf"/>
</dbReference>
<accession>A0A1H9TGQ6</accession>
<dbReference type="InterPro" id="IPR005561">
    <property type="entry name" value="ANTAR"/>
</dbReference>
<evidence type="ECO:0000313" key="7">
    <source>
        <dbReference type="Proteomes" id="UP000199019"/>
    </source>
</evidence>
<keyword evidence="4" id="KW-0804">Transcription</keyword>
<dbReference type="RefSeq" id="WP_091756971.1">
    <property type="nucleotide sequence ID" value="NZ_FOHB01000002.1"/>
</dbReference>
<sequence>MHTEEDFDEYRDRHAATVALQASLLENPTVEAFLQAVADRAAEHVGSHTACSVTILANGAYQCAASSEDDVLKADLVEYQTLSGPCVEAASSGVESVVPDMRSDTRWPEWASASLRLGFLSAAGVPADTGDGVKMALDLYSTDLEAFGAAEMRRARAYAEEAARTLRLCRALAEQATLAEQLQAALTSRPVIDQALGVIMAQSRVSADEAFQVLTAASQHRNVKLRELAGQLIESLTGHAPGEPPAFRTS</sequence>
<dbReference type="AlphaFoldDB" id="A0A1H9TGQ6"/>